<gene>
    <name evidence="2" type="ORF">D7D52_32295</name>
</gene>
<dbReference type="Gene3D" id="3.30.750.24">
    <property type="entry name" value="STAS domain"/>
    <property type="match status" value="1"/>
</dbReference>
<dbReference type="KEGG" id="nyu:D7D52_32295"/>
<protein>
    <submittedName>
        <fullName evidence="2">STAS domain-containing protein</fullName>
    </submittedName>
</protein>
<name>A0A386ZK84_9NOCA</name>
<dbReference type="CDD" id="cd07043">
    <property type="entry name" value="STAS_anti-anti-sigma_factors"/>
    <property type="match status" value="1"/>
</dbReference>
<dbReference type="AlphaFoldDB" id="A0A386ZK84"/>
<dbReference type="Proteomes" id="UP000267164">
    <property type="component" value="Chromosome"/>
</dbReference>
<dbReference type="EMBL" id="CP032568">
    <property type="protein sequence ID" value="AYF77720.1"/>
    <property type="molecule type" value="Genomic_DNA"/>
</dbReference>
<dbReference type="InterPro" id="IPR058548">
    <property type="entry name" value="MlaB-like_STAS"/>
</dbReference>
<accession>A0A386ZK84</accession>
<dbReference type="Pfam" id="PF13466">
    <property type="entry name" value="STAS_2"/>
    <property type="match status" value="1"/>
</dbReference>
<proteinExistence type="predicted"/>
<dbReference type="PROSITE" id="PS50801">
    <property type="entry name" value="STAS"/>
    <property type="match status" value="1"/>
</dbReference>
<reference evidence="2 3" key="1">
    <citation type="submission" date="2018-09" db="EMBL/GenBank/DDBJ databases">
        <title>Nocardia yunnanensis sp. nov., an actinomycete isolated from a soil sample.</title>
        <authorList>
            <person name="Zhang J."/>
        </authorList>
    </citation>
    <scope>NUCLEOTIDE SEQUENCE [LARGE SCALE GENOMIC DNA]</scope>
    <source>
        <strain evidence="2 3">CFHS0054</strain>
    </source>
</reference>
<dbReference type="OrthoDB" id="3695774at2"/>
<dbReference type="RefSeq" id="WP_120742462.1">
    <property type="nucleotide sequence ID" value="NZ_CP032568.1"/>
</dbReference>
<keyword evidence="3" id="KW-1185">Reference proteome</keyword>
<dbReference type="InterPro" id="IPR002645">
    <property type="entry name" value="STAS_dom"/>
</dbReference>
<dbReference type="InterPro" id="IPR036513">
    <property type="entry name" value="STAS_dom_sf"/>
</dbReference>
<dbReference type="SUPFAM" id="SSF52091">
    <property type="entry name" value="SpoIIaa-like"/>
    <property type="match status" value="1"/>
</dbReference>
<evidence type="ECO:0000313" key="3">
    <source>
        <dbReference type="Proteomes" id="UP000267164"/>
    </source>
</evidence>
<evidence type="ECO:0000259" key="1">
    <source>
        <dbReference type="PROSITE" id="PS50801"/>
    </source>
</evidence>
<feature type="domain" description="STAS" evidence="1">
    <location>
        <begin position="33"/>
        <end position="119"/>
    </location>
</feature>
<evidence type="ECO:0000313" key="2">
    <source>
        <dbReference type="EMBL" id="AYF77720.1"/>
    </source>
</evidence>
<sequence>MTEHSARAAAEALPSLSGSPSLHVFSIVEPPGIRCVGDVDPATHATWQSALAQLPPASAVHLDLSGLRFIDTHGVLLLVEASQSVRDRRRLVLHEPPAGMLRVLRQFWPSLPTLEVHRS</sequence>
<organism evidence="2 3">
    <name type="scientific">Nocardia yunnanensis</name>
    <dbReference type="NCBI Taxonomy" id="2382165"/>
    <lineage>
        <taxon>Bacteria</taxon>
        <taxon>Bacillati</taxon>
        <taxon>Actinomycetota</taxon>
        <taxon>Actinomycetes</taxon>
        <taxon>Mycobacteriales</taxon>
        <taxon>Nocardiaceae</taxon>
        <taxon>Nocardia</taxon>
    </lineage>
</organism>